<evidence type="ECO:0000313" key="2">
    <source>
        <dbReference type="Proteomes" id="UP000886653"/>
    </source>
</evidence>
<dbReference type="EMBL" id="MU167249">
    <property type="protein sequence ID" value="KAG0147288.1"/>
    <property type="molecule type" value="Genomic_DNA"/>
</dbReference>
<protein>
    <submittedName>
        <fullName evidence="1">Uncharacterized protein</fullName>
    </submittedName>
</protein>
<accession>A0A9P6NNG7</accession>
<organism evidence="1 2">
    <name type="scientific">Cronartium quercuum f. sp. fusiforme G11</name>
    <dbReference type="NCBI Taxonomy" id="708437"/>
    <lineage>
        <taxon>Eukaryota</taxon>
        <taxon>Fungi</taxon>
        <taxon>Dikarya</taxon>
        <taxon>Basidiomycota</taxon>
        <taxon>Pucciniomycotina</taxon>
        <taxon>Pucciniomycetes</taxon>
        <taxon>Pucciniales</taxon>
        <taxon>Coleosporiaceae</taxon>
        <taxon>Cronartium</taxon>
    </lineage>
</organism>
<sequence length="64" mass="7276">MVPAASTSDTTSIKEIQPTEEMIQSSLLKQLKKDYPTAKDWPKFKGEGEYNHLEFIKLSQTMVS</sequence>
<proteinExistence type="predicted"/>
<name>A0A9P6NNG7_9BASI</name>
<evidence type="ECO:0000313" key="1">
    <source>
        <dbReference type="EMBL" id="KAG0147288.1"/>
    </source>
</evidence>
<dbReference type="AlphaFoldDB" id="A0A9P6NNG7"/>
<dbReference type="Proteomes" id="UP000886653">
    <property type="component" value="Unassembled WGS sequence"/>
</dbReference>
<comment type="caution">
    <text evidence="1">The sequence shown here is derived from an EMBL/GenBank/DDBJ whole genome shotgun (WGS) entry which is preliminary data.</text>
</comment>
<keyword evidence="2" id="KW-1185">Reference proteome</keyword>
<gene>
    <name evidence="1" type="ORF">CROQUDRAFT_91542</name>
</gene>
<reference evidence="1" key="1">
    <citation type="submission" date="2013-11" db="EMBL/GenBank/DDBJ databases">
        <title>Genome sequence of the fusiform rust pathogen reveals effectors for host alternation and coevolution with pine.</title>
        <authorList>
            <consortium name="DOE Joint Genome Institute"/>
            <person name="Smith K."/>
            <person name="Pendleton A."/>
            <person name="Kubisiak T."/>
            <person name="Anderson C."/>
            <person name="Salamov A."/>
            <person name="Aerts A."/>
            <person name="Riley R."/>
            <person name="Clum A."/>
            <person name="Lindquist E."/>
            <person name="Ence D."/>
            <person name="Campbell M."/>
            <person name="Kronenberg Z."/>
            <person name="Feau N."/>
            <person name="Dhillon B."/>
            <person name="Hamelin R."/>
            <person name="Burleigh J."/>
            <person name="Smith J."/>
            <person name="Yandell M."/>
            <person name="Nelson C."/>
            <person name="Grigoriev I."/>
            <person name="Davis J."/>
        </authorList>
    </citation>
    <scope>NUCLEOTIDE SEQUENCE</scope>
    <source>
        <strain evidence="1">G11</strain>
    </source>
</reference>